<comment type="caution">
    <text evidence="2">The sequence shown here is derived from an EMBL/GenBank/DDBJ whole genome shotgun (WGS) entry which is preliminary data.</text>
</comment>
<dbReference type="HAMAP" id="MF_01575">
    <property type="entry name" value="UPF0398"/>
    <property type="match status" value="1"/>
</dbReference>
<evidence type="ECO:0000313" key="3">
    <source>
        <dbReference type="Proteomes" id="UP000622610"/>
    </source>
</evidence>
<dbReference type="NCBIfam" id="NF010181">
    <property type="entry name" value="PRK13660.1"/>
    <property type="match status" value="1"/>
</dbReference>
<reference evidence="2" key="2">
    <citation type="submission" date="2020-09" db="EMBL/GenBank/DDBJ databases">
        <authorList>
            <person name="Sun Q."/>
            <person name="Sedlacek I."/>
        </authorList>
    </citation>
    <scope>NUCLEOTIDE SEQUENCE</scope>
    <source>
        <strain evidence="2">CCM 8433</strain>
    </source>
</reference>
<gene>
    <name evidence="2" type="ORF">GCM10011482_05010</name>
</gene>
<dbReference type="AlphaFoldDB" id="A0A917JEZ9"/>
<dbReference type="EMBL" id="BMDT01000001">
    <property type="protein sequence ID" value="GGI64847.1"/>
    <property type="molecule type" value="Genomic_DNA"/>
</dbReference>
<dbReference type="PIRSF" id="PIRSF021290">
    <property type="entry name" value="DUF1273"/>
    <property type="match status" value="1"/>
</dbReference>
<dbReference type="PANTHER" id="PTHR38440">
    <property type="entry name" value="UPF0398 PROTEIN YPSA"/>
    <property type="match status" value="1"/>
</dbReference>
<evidence type="ECO:0000256" key="1">
    <source>
        <dbReference type="HAMAP-Rule" id="MF_01575"/>
    </source>
</evidence>
<name>A0A917JEZ9_9ENTE</name>
<proteinExistence type="inferred from homology"/>
<accession>A0A917JEZ9</accession>
<dbReference type="PANTHER" id="PTHR38440:SF1">
    <property type="entry name" value="UPF0398 PROTEIN SPR0331"/>
    <property type="match status" value="1"/>
</dbReference>
<dbReference type="Proteomes" id="UP000622610">
    <property type="component" value="Unassembled WGS sequence"/>
</dbReference>
<dbReference type="Gene3D" id="3.40.50.450">
    <property type="match status" value="1"/>
</dbReference>
<evidence type="ECO:0000313" key="2">
    <source>
        <dbReference type="EMBL" id="GGI64847.1"/>
    </source>
</evidence>
<keyword evidence="3" id="KW-1185">Reference proteome</keyword>
<dbReference type="SUPFAM" id="SSF102405">
    <property type="entry name" value="MCP/YpsA-like"/>
    <property type="match status" value="1"/>
</dbReference>
<dbReference type="Pfam" id="PF06908">
    <property type="entry name" value="YpsA"/>
    <property type="match status" value="1"/>
</dbReference>
<dbReference type="RefSeq" id="WP_188366672.1">
    <property type="nucleotide sequence ID" value="NZ_BMDT01000001.1"/>
</dbReference>
<dbReference type="InterPro" id="IPR010697">
    <property type="entry name" value="YspA"/>
</dbReference>
<organism evidence="2 3">
    <name type="scientific">Enterococcus alcedinis</name>
    <dbReference type="NCBI Taxonomy" id="1274384"/>
    <lineage>
        <taxon>Bacteria</taxon>
        <taxon>Bacillati</taxon>
        <taxon>Bacillota</taxon>
        <taxon>Bacilli</taxon>
        <taxon>Lactobacillales</taxon>
        <taxon>Enterococcaceae</taxon>
        <taxon>Enterococcus</taxon>
    </lineage>
</organism>
<reference evidence="2" key="1">
    <citation type="journal article" date="2014" name="Int. J. Syst. Evol. Microbiol.">
        <title>Complete genome sequence of Corynebacterium casei LMG S-19264T (=DSM 44701T), isolated from a smear-ripened cheese.</title>
        <authorList>
            <consortium name="US DOE Joint Genome Institute (JGI-PGF)"/>
            <person name="Walter F."/>
            <person name="Albersmeier A."/>
            <person name="Kalinowski J."/>
            <person name="Ruckert C."/>
        </authorList>
    </citation>
    <scope>NUCLEOTIDE SEQUENCE</scope>
    <source>
        <strain evidence="2">CCM 8433</strain>
    </source>
</reference>
<protein>
    <recommendedName>
        <fullName evidence="1">UPF0398 protein GCM10011482_05010</fullName>
    </recommendedName>
</protein>
<sequence length="184" mass="21562">MKTSESLVITGYRNYEIGVFQDKDLKIEIIKKVIREALTPLIEDGLQWVIIAGNLGVELWAAEEVIELKKEYPELKLALIFAFEGWGENWNEKNQLLLNNIKLQADYVNSTSHKPYQNPAQLRNHTRFLLEKTQGCLLVYDEEYPGKTDYFLKDARHFKLQQTYAIHQITMDDLENAIYFDDFI</sequence>
<comment type="similarity">
    <text evidence="1">Belongs to the UPF0398 family.</text>
</comment>